<feature type="domain" description="Pesticidal crystal protein Cry" evidence="11">
    <location>
        <begin position="741"/>
        <end position="837"/>
    </location>
</feature>
<dbReference type="Pfam" id="PF03944">
    <property type="entry name" value="Endotoxin_C"/>
    <property type="match status" value="1"/>
</dbReference>
<dbReference type="InterPro" id="IPR038979">
    <property type="entry name" value="Pest_crys"/>
</dbReference>
<feature type="domain" description="Pesticidal crystal protein Cry1Aa" evidence="12">
    <location>
        <begin position="673"/>
        <end position="734"/>
    </location>
</feature>
<dbReference type="GO" id="GO:0001907">
    <property type="term" value="P:symbiont-mediated killing of host cell"/>
    <property type="evidence" value="ECO:0007669"/>
    <property type="project" value="InterPro"/>
</dbReference>
<protein>
    <recommendedName>
        <fullName evidence="5">Crystaline entomocidal protoxin</fullName>
    </recommendedName>
</protein>
<organism evidence="14">
    <name type="scientific">Bacillus thuringiensis</name>
    <dbReference type="NCBI Taxonomy" id="1428"/>
    <lineage>
        <taxon>Bacteria</taxon>
        <taxon>Bacillati</taxon>
        <taxon>Bacillota</taxon>
        <taxon>Bacilli</taxon>
        <taxon>Bacillales</taxon>
        <taxon>Bacillaceae</taxon>
        <taxon>Bacillus</taxon>
        <taxon>Bacillus cereus group</taxon>
    </lineage>
</organism>
<dbReference type="InterPro" id="IPR041587">
    <property type="entry name" value="Cry_V"/>
</dbReference>
<keyword evidence="7" id="KW-0472">Membrane</keyword>
<dbReference type="Gene3D" id="1.20.190.10">
    <property type="entry name" value="Pesticidal crystal protein, N-terminal domain"/>
    <property type="match status" value="1"/>
</dbReference>
<feature type="transmembrane region" description="Helical" evidence="7">
    <location>
        <begin position="77"/>
        <end position="105"/>
    </location>
</feature>
<evidence type="ECO:0000259" key="8">
    <source>
        <dbReference type="Pfam" id="PF00555"/>
    </source>
</evidence>
<reference evidence="14" key="1">
    <citation type="submission" date="2016-09" db="EMBL/GenBank/DDBJ databases">
        <title>Novel crystal protein genes from Bacillus thuringiensis strain.</title>
        <authorList>
            <person name="Geng C."/>
            <person name="Peng D."/>
            <person name="Ruan L."/>
            <person name="Sun M."/>
        </authorList>
    </citation>
    <scope>NUCLEOTIDE SEQUENCE</scope>
    <source>
        <strain evidence="14">CXPT02</strain>
    </source>
</reference>
<dbReference type="InterPro" id="IPR036399">
    <property type="entry name" value="Pest_cryst_cen_dom_sf"/>
</dbReference>
<dbReference type="Gene3D" id="2.60.120.260">
    <property type="entry name" value="Galactose-binding domain-like"/>
    <property type="match status" value="2"/>
</dbReference>
<dbReference type="InterPro" id="IPR005639">
    <property type="entry name" value="Pest_crys_dom_I"/>
</dbReference>
<dbReference type="AlphaFoldDB" id="A0A7G0Y7X7"/>
<proteinExistence type="inferred from homology"/>
<evidence type="ECO:0000259" key="10">
    <source>
        <dbReference type="Pfam" id="PF03945"/>
    </source>
</evidence>
<dbReference type="Pfam" id="PF18449">
    <property type="entry name" value="Endotoxin_C2"/>
    <property type="match status" value="1"/>
</dbReference>
<dbReference type="Gene3D" id="2.100.10.10">
    <property type="entry name" value="Pesticidal crystal protein, central domain"/>
    <property type="match status" value="1"/>
</dbReference>
<feature type="domain" description="Cry1Ac-like" evidence="13">
    <location>
        <begin position="1053"/>
        <end position="1131"/>
    </location>
</feature>
<evidence type="ECO:0000256" key="2">
    <source>
        <dbReference type="ARBA" id="ARBA00022656"/>
    </source>
</evidence>
<dbReference type="Pfam" id="PF03945">
    <property type="entry name" value="Endotoxin_N"/>
    <property type="match status" value="1"/>
</dbReference>
<name>A0A7G0Y7X7_BACTU</name>
<keyword evidence="3" id="KW-0749">Sporulation</keyword>
<keyword evidence="2" id="KW-0800">Toxin</keyword>
<accession>A0A7G0Y7X7</accession>
<evidence type="ECO:0000256" key="5">
    <source>
        <dbReference type="ARBA" id="ARBA00029653"/>
    </source>
</evidence>
<dbReference type="InterPro" id="IPR008979">
    <property type="entry name" value="Galactose-bd-like_sf"/>
</dbReference>
<evidence type="ECO:0000259" key="9">
    <source>
        <dbReference type="Pfam" id="PF03944"/>
    </source>
</evidence>
<feature type="domain" description="Pesticidal crystal protein Cry" evidence="11">
    <location>
        <begin position="872"/>
        <end position="940"/>
    </location>
</feature>
<comment type="similarity">
    <text evidence="1">Belongs to the delta endotoxin family.</text>
</comment>
<dbReference type="SUPFAM" id="SSF51096">
    <property type="entry name" value="delta-Endotoxin (insectocide), middle domain"/>
    <property type="match status" value="1"/>
</dbReference>
<evidence type="ECO:0000256" key="3">
    <source>
        <dbReference type="ARBA" id="ARBA00022969"/>
    </source>
</evidence>
<dbReference type="CDD" id="cd04085">
    <property type="entry name" value="delta_endotoxin_C"/>
    <property type="match status" value="1"/>
</dbReference>
<sequence>MNSNRNKNEYEILDASSSTSNMTNQYSRYPLANNPQAFMRNTNYKDWLAMCERNDTGVLENPEVLSLRGAVGTGVSIVGMIFSLIGIPVIGEVVGILVSLTNLLWPESEGSAQYTWQELITHVEELMDQRIGETQKANALAKLSGLKAQVAAYNRALEDWEKNPNSRSASEVIARFRSTNNDFVGSMPQFSPNGYEILLLSVYAQAANLHLLLIRDATIYGSQWGLSQGDVNLYYNEQLLYTKQYVNHCVTWYNNGLAQQKALFATSPNWNRFNAYRRDMTINVLDLIALFPIYDARLYPQPVRAELTREIYSNILNSDVYGVQWADFEKNESTFTRPPHLFTWLRKFDFYTRTKYYNQGLGWLFLGGHTNYYSYTNSSNLKSGSYNNFWGSDMQTSTLTIPDNPSIYRLWTKSYTHIYPYTDPVNITQMQFYLTNNQQLTYTATANPRYPVRETNFELPSTDENPLTYQNYSHILSYMISSQHFGDKRSGYTFAWTHNSVDPTNTLAPNKITQIPAVKANTLEGNKSFVVKGPNHTGGDLVILEAEPGPVYPIVYRGVMGITCKVTQAQNYRIRIRYASNGGAQMAISLRNRGTGTVFTVSKTYTGNSIENLQYNDFQYKDMPVILEASQYEPNNSIYVYLYQESPYIQVIIDKIEFIPIDTTSQEYEEKHQLEKAKKAVGVLFTNDAKKALKIDTTDYDVDQAANLIECLSDEQYAKEKMILLDEVKYAKQLSQSRNLLQNGDFESSEIGWETSNTITIQAGNLIFKGKYLNMSGARNIDGAIFPTYAFQKVDESRLKPYTRYKVRGFVGSSKDVEVVVTRYGEEVDTIMNVPNDLTYDVGSVKSCGEWNRCEQQPYQNRNQVLNNSMIIANTSNASNSCEYVPEKKRVMCPEPHQFSFHVDTGETNLNENLGISVLFKISSPEGYAILDNIELIEEGSLVGESLAYVQNREKRWKNKMQAERMETQQAYNIAKQVVDILFTDPQDTALRFETNKSNIISADELVQSIPYIYNDWLRDVPGMNYNMFTELKGRITQAYYLYDDRNVLQNGDFNNGLTSWYVTGNAEVQQIDGTFVLVLQNWSTTVSQNVCLQHNRGYVLRVTARKEGMGNGYVTMSDCANHIEKIIFTSCDNNIVVTSTDSAEYVTRTVSFFPDTDHVRIEIGETEGTFKVESVELICMEGKE</sequence>
<evidence type="ECO:0000256" key="7">
    <source>
        <dbReference type="SAM" id="Phobius"/>
    </source>
</evidence>
<evidence type="ECO:0000259" key="11">
    <source>
        <dbReference type="Pfam" id="PF17997"/>
    </source>
</evidence>
<dbReference type="PANTHER" id="PTHR37003">
    <property type="entry name" value="ENDOTOXIN_N DOMAIN-CONTAINING PROTEIN-RELATED"/>
    <property type="match status" value="1"/>
</dbReference>
<evidence type="ECO:0000256" key="4">
    <source>
        <dbReference type="ARBA" id="ARBA00023026"/>
    </source>
</evidence>
<dbReference type="SUPFAM" id="SSF49785">
    <property type="entry name" value="Galactose-binding domain-like"/>
    <property type="match status" value="2"/>
</dbReference>
<dbReference type="Pfam" id="PF17997">
    <property type="entry name" value="Cry1Ac_D5"/>
    <property type="match status" value="2"/>
</dbReference>
<evidence type="ECO:0000259" key="12">
    <source>
        <dbReference type="Pfam" id="PF18449"/>
    </source>
</evidence>
<dbReference type="InterPro" id="IPR036716">
    <property type="entry name" value="Pest_crys_N_sf"/>
</dbReference>
<dbReference type="InterPro" id="IPR048645">
    <property type="entry name" value="Cry1Ac-like_dom-VII"/>
</dbReference>
<dbReference type="Pfam" id="PF21463">
    <property type="entry name" value="Cry1Ac_dom-VII"/>
    <property type="match status" value="1"/>
</dbReference>
<feature type="domain" description="Pesticidal crystal protein" evidence="9">
    <location>
        <begin position="512"/>
        <end position="662"/>
    </location>
</feature>
<evidence type="ECO:0000256" key="6">
    <source>
        <dbReference type="SAM" id="Coils"/>
    </source>
</evidence>
<keyword evidence="4" id="KW-0843">Virulence</keyword>
<dbReference type="PANTHER" id="PTHR37003:SF2">
    <property type="entry name" value="PESTICIDAL CRYSTAL PROTEIN N-TERMINAL DOMAIN-CONTAINING PROTEIN"/>
    <property type="match status" value="1"/>
</dbReference>
<keyword evidence="7" id="KW-0812">Transmembrane</keyword>
<dbReference type="InterPro" id="IPR005638">
    <property type="entry name" value="Pest_crys_dom-III"/>
</dbReference>
<dbReference type="EMBL" id="KX870198">
    <property type="protein sequence ID" value="ATG85670.1"/>
    <property type="molecule type" value="Genomic_DNA"/>
</dbReference>
<dbReference type="InterPro" id="IPR054544">
    <property type="entry name" value="Pest_crys_Cry1Aa_dom-IV"/>
</dbReference>
<dbReference type="GO" id="GO:0090729">
    <property type="term" value="F:toxin activity"/>
    <property type="evidence" value="ECO:0007669"/>
    <property type="project" value="UniProtKB-KW"/>
</dbReference>
<evidence type="ECO:0000313" key="14">
    <source>
        <dbReference type="EMBL" id="ATG85670.1"/>
    </source>
</evidence>
<keyword evidence="6" id="KW-0175">Coiled coil</keyword>
<dbReference type="GO" id="GO:0005102">
    <property type="term" value="F:signaling receptor binding"/>
    <property type="evidence" value="ECO:0007669"/>
    <property type="project" value="InterPro"/>
</dbReference>
<feature type="coiled-coil region" evidence="6">
    <location>
        <begin position="136"/>
        <end position="163"/>
    </location>
</feature>
<dbReference type="InterPro" id="IPR001178">
    <property type="entry name" value="Pest_cryst_dom_II"/>
</dbReference>
<evidence type="ECO:0000256" key="1">
    <source>
        <dbReference type="ARBA" id="ARBA00007819"/>
    </source>
</evidence>
<dbReference type="SUPFAM" id="SSF56849">
    <property type="entry name" value="delta-Endotoxin (insectocide), N-terminal domain"/>
    <property type="match status" value="1"/>
</dbReference>
<dbReference type="Pfam" id="PF00555">
    <property type="entry name" value="Endotoxin_M"/>
    <property type="match status" value="1"/>
</dbReference>
<keyword evidence="7" id="KW-1133">Transmembrane helix</keyword>
<feature type="domain" description="Pesticidal crystal protein" evidence="10">
    <location>
        <begin position="87"/>
        <end position="295"/>
    </location>
</feature>
<feature type="domain" description="Pesticidal crystal protein" evidence="8">
    <location>
        <begin position="304"/>
        <end position="502"/>
    </location>
</feature>
<dbReference type="GO" id="GO:0030435">
    <property type="term" value="P:sporulation resulting in formation of a cellular spore"/>
    <property type="evidence" value="ECO:0007669"/>
    <property type="project" value="UniProtKB-KW"/>
</dbReference>
<evidence type="ECO:0000259" key="13">
    <source>
        <dbReference type="Pfam" id="PF21463"/>
    </source>
</evidence>